<keyword evidence="8" id="KW-0472">Membrane</keyword>
<reference evidence="10" key="1">
    <citation type="submission" date="2021-05" db="EMBL/GenBank/DDBJ databases">
        <authorList>
            <person name="Pietrasiak N."/>
            <person name="Ward R."/>
            <person name="Stajich J.E."/>
            <person name="Kurbessoian T."/>
        </authorList>
    </citation>
    <scope>NUCLEOTIDE SEQUENCE</scope>
    <source>
        <strain evidence="10">HA4357-MV3</strain>
    </source>
</reference>
<comment type="subcellular location">
    <subcellularLocation>
        <location evidence="1">Cytoplasm</location>
    </subcellularLocation>
</comment>
<feature type="region of interest" description="Disordered" evidence="7">
    <location>
        <begin position="1078"/>
        <end position="1119"/>
    </location>
</feature>
<dbReference type="PANTHER" id="PTHR46630">
    <property type="entry name" value="TETRATRICOPEPTIDE REPEAT PROTEIN 29"/>
    <property type="match status" value="1"/>
</dbReference>
<evidence type="ECO:0000256" key="5">
    <source>
        <dbReference type="ARBA" id="ARBA00038253"/>
    </source>
</evidence>
<evidence type="ECO:0000256" key="3">
    <source>
        <dbReference type="ARBA" id="ARBA00022737"/>
    </source>
</evidence>
<feature type="coiled-coil region" evidence="6">
    <location>
        <begin position="666"/>
        <end position="693"/>
    </location>
</feature>
<dbReference type="InterPro" id="IPR051476">
    <property type="entry name" value="Bac_ResReg_Asp_Phosphatase"/>
</dbReference>
<evidence type="ECO:0000259" key="9">
    <source>
        <dbReference type="Pfam" id="PF20703"/>
    </source>
</evidence>
<evidence type="ECO:0000256" key="8">
    <source>
        <dbReference type="SAM" id="Phobius"/>
    </source>
</evidence>
<dbReference type="AlphaFoldDB" id="A0A9E3H7U7"/>
<evidence type="ECO:0000256" key="6">
    <source>
        <dbReference type="SAM" id="Coils"/>
    </source>
</evidence>
<comment type="caution">
    <text evidence="10">The sequence shown here is derived from an EMBL/GenBank/DDBJ whole genome shotgun (WGS) entry which is preliminary data.</text>
</comment>
<dbReference type="Pfam" id="PF20703">
    <property type="entry name" value="nSTAND1"/>
    <property type="match status" value="1"/>
</dbReference>
<dbReference type="SUPFAM" id="SSF48452">
    <property type="entry name" value="TPR-like"/>
    <property type="match status" value="3"/>
</dbReference>
<feature type="transmembrane region" description="Helical" evidence="8">
    <location>
        <begin position="495"/>
        <end position="516"/>
    </location>
</feature>
<evidence type="ECO:0000313" key="10">
    <source>
        <dbReference type="EMBL" id="MBW4432363.1"/>
    </source>
</evidence>
<dbReference type="EMBL" id="JAHHHW010000085">
    <property type="protein sequence ID" value="MBW4432363.1"/>
    <property type="molecule type" value="Genomic_DNA"/>
</dbReference>
<dbReference type="InterPro" id="IPR011990">
    <property type="entry name" value="TPR-like_helical_dom_sf"/>
</dbReference>
<dbReference type="SMART" id="SM00028">
    <property type="entry name" value="TPR"/>
    <property type="match status" value="9"/>
</dbReference>
<evidence type="ECO:0000313" key="11">
    <source>
        <dbReference type="Proteomes" id="UP000813215"/>
    </source>
</evidence>
<evidence type="ECO:0000256" key="4">
    <source>
        <dbReference type="ARBA" id="ARBA00022803"/>
    </source>
</evidence>
<keyword evidence="8" id="KW-1133">Transmembrane helix</keyword>
<dbReference type="Gene3D" id="3.40.50.300">
    <property type="entry name" value="P-loop containing nucleotide triphosphate hydrolases"/>
    <property type="match status" value="1"/>
</dbReference>
<evidence type="ECO:0000256" key="1">
    <source>
        <dbReference type="ARBA" id="ARBA00004496"/>
    </source>
</evidence>
<keyword evidence="8" id="KW-0812">Transmembrane</keyword>
<evidence type="ECO:0000256" key="2">
    <source>
        <dbReference type="ARBA" id="ARBA00022490"/>
    </source>
</evidence>
<organism evidence="10 11">
    <name type="scientific">Pelatocladus maniniholoensis HA4357-MV3</name>
    <dbReference type="NCBI Taxonomy" id="1117104"/>
    <lineage>
        <taxon>Bacteria</taxon>
        <taxon>Bacillati</taxon>
        <taxon>Cyanobacteriota</taxon>
        <taxon>Cyanophyceae</taxon>
        <taxon>Nostocales</taxon>
        <taxon>Nostocaceae</taxon>
        <taxon>Pelatocladus</taxon>
    </lineage>
</organism>
<dbReference type="InterPro" id="IPR049052">
    <property type="entry name" value="nSTAND1"/>
</dbReference>
<accession>A0A9E3H7U7</accession>
<name>A0A9E3H7U7_9NOST</name>
<feature type="compositionally biased region" description="Basic and acidic residues" evidence="7">
    <location>
        <begin position="1109"/>
        <end position="1119"/>
    </location>
</feature>
<comment type="similarity">
    <text evidence="5">Belongs to the Rap family.</text>
</comment>
<dbReference type="GO" id="GO:0005737">
    <property type="term" value="C:cytoplasm"/>
    <property type="evidence" value="ECO:0007669"/>
    <property type="project" value="UniProtKB-SubCell"/>
</dbReference>
<dbReference type="Proteomes" id="UP000813215">
    <property type="component" value="Unassembled WGS sequence"/>
</dbReference>
<feature type="domain" description="Novel STAND NTPase 1" evidence="9">
    <location>
        <begin position="57"/>
        <end position="450"/>
    </location>
</feature>
<keyword evidence="3" id="KW-0677">Repeat</keyword>
<dbReference type="Gene3D" id="1.25.40.10">
    <property type="entry name" value="Tetratricopeptide repeat domain"/>
    <property type="match status" value="3"/>
</dbReference>
<proteinExistence type="inferred from homology"/>
<gene>
    <name evidence="10" type="ORF">KME28_11670</name>
</gene>
<evidence type="ECO:0000256" key="7">
    <source>
        <dbReference type="SAM" id="MobiDB-lite"/>
    </source>
</evidence>
<feature type="compositionally biased region" description="Low complexity" evidence="7">
    <location>
        <begin position="1091"/>
        <end position="1102"/>
    </location>
</feature>
<keyword evidence="4" id="KW-0802">TPR repeat</keyword>
<keyword evidence="2" id="KW-0963">Cytoplasm</keyword>
<protein>
    <recommendedName>
        <fullName evidence="9">Novel STAND NTPase 1 domain-containing protein</fullName>
    </recommendedName>
</protein>
<dbReference type="InterPro" id="IPR027417">
    <property type="entry name" value="P-loop_NTPase"/>
</dbReference>
<reference evidence="10" key="2">
    <citation type="journal article" date="2022" name="Microbiol. Resour. Announc.">
        <title>Metagenome Sequencing to Explore Phylogenomics of Terrestrial Cyanobacteria.</title>
        <authorList>
            <person name="Ward R.D."/>
            <person name="Stajich J.E."/>
            <person name="Johansen J.R."/>
            <person name="Huntemann M."/>
            <person name="Clum A."/>
            <person name="Foster B."/>
            <person name="Foster B."/>
            <person name="Roux S."/>
            <person name="Palaniappan K."/>
            <person name="Varghese N."/>
            <person name="Mukherjee S."/>
            <person name="Reddy T.B.K."/>
            <person name="Daum C."/>
            <person name="Copeland A."/>
            <person name="Chen I.A."/>
            <person name="Ivanova N.N."/>
            <person name="Kyrpides N.C."/>
            <person name="Shapiro N."/>
            <person name="Eloe-Fadrosh E.A."/>
            <person name="Pietrasiak N."/>
        </authorList>
    </citation>
    <scope>NUCLEOTIDE SEQUENCE</scope>
    <source>
        <strain evidence="10">HA4357-MV3</strain>
    </source>
</reference>
<sequence length="1119" mass="123070">MTEDRSAKVGGSADSSAIITGDRNTATITIINYNYRENTTVVPIESTVATDETLPCPYRGLFPFGPNDAEFFFGREVFVEELFAATQNRNFIPVLGASGSGKSSVVLAGLVPKLQKAGYWKFTHFRPGSEPFQALAESLVPLYEPDKNATEQMFQARQLAEYFANGSVPLQDVFSKIQRNYPNHRVLLIADQFEELYTLCADQKTRHSFLDILLACFQSSPGKTNVLVATMRADFLGNALSYPPFGDVLKADIKLRSMNHNELSQVIAKPAEKLGVTFEGGLVERILDDVQDEPGNLPLLEFALTQLWKQRQGKQLTHTAYQHIGKVQGALARHADQNYGKYSTAQKEQVRRIFIQLVQPGEDRQDTRRVATKAELGEERWKLVTQLADDRLVVTSQNAANQETVEVVHEALIRNWEELRQWMNADRSFRAWQERLRFAMLQWQKMQRDEGALLRGAVLKEAEEKLEQRREELSKGEQEFIQASVALRQGGKQRIYLSLGGIGSILLLALGFWGWLNYTSPGQLTQIRWNLTDVSQRTGPEYQSKAAVAFAKDENSAQAAPLLEKALASANQIQDSEDKANALSAIAQAIGKLNQSEKAAPLLEKALASANQMENSSYKAYALIAIAQAYGEAQQPEKAADLLEKALASANQMENSEDKGHALSAIAQAIGKLNQSEKAADLLEKALDSANQIQDFRGKAYALRAIAQAIGKLNQPEIAADLLEKALAANQIQDSEDKARGSRASAQAFALIAIAQAYGEAQQPEIAADLLEKALAANEIQDSFYKPRVLRAIAQAYGKLNQPEKAADLLEGEIASANEIQNSDDKAYALSLIAQAIGELQQPQTAAPLLEKALDSANQIQDSDDKPRVLRAIAQAIGELQQPQTAAPLLEKALASANQIQNSDNKASAFITIAQAIGELQQPETAAPLLKQVIASANQIQDSRYKVYALRAIAQAYGEAQQPEKAAPLLKQVIASANQIQDSEDKAYALRVIAEGIGKLKQPEKAAPLLEKAIASANQIQDSDGRRSTALRDIAEAAADLKNWGQALKATQQCPSDDCQVELLAKVLTVHAEQQHRELKEGRTRRRRSKSFVVSTSRVSTSLNPQPSRVERSRNSVYW</sequence>
<dbReference type="PANTHER" id="PTHR46630:SF1">
    <property type="entry name" value="TETRATRICOPEPTIDE REPEAT PROTEIN 29"/>
    <property type="match status" value="1"/>
</dbReference>
<keyword evidence="6" id="KW-0175">Coiled coil</keyword>
<dbReference type="InterPro" id="IPR019734">
    <property type="entry name" value="TPR_rpt"/>
</dbReference>
<dbReference type="SUPFAM" id="SSF52540">
    <property type="entry name" value="P-loop containing nucleoside triphosphate hydrolases"/>
    <property type="match status" value="1"/>
</dbReference>